<organism evidence="2">
    <name type="scientific">Elizabethkingia anophelis</name>
    <dbReference type="NCBI Taxonomy" id="1117645"/>
    <lineage>
        <taxon>Bacteria</taxon>
        <taxon>Pseudomonadati</taxon>
        <taxon>Bacteroidota</taxon>
        <taxon>Flavobacteriia</taxon>
        <taxon>Flavobacteriales</taxon>
        <taxon>Weeksellaceae</taxon>
        <taxon>Elizabethkingia</taxon>
    </lineage>
</organism>
<protein>
    <submittedName>
        <fullName evidence="2">Uncharacterized protein</fullName>
    </submittedName>
</protein>
<dbReference type="Proteomes" id="UP000189738">
    <property type="component" value="Chromosome"/>
</dbReference>
<reference evidence="1 3" key="1">
    <citation type="submission" date="2016-02" db="EMBL/GenBank/DDBJ databases">
        <authorList>
            <person name="Nicholson A.C."/>
            <person name="Humrighouse B.W."/>
            <person name="Loparev V."/>
            <person name="Emery B."/>
            <person name="Graziano J."/>
            <person name="McQuiston J.R."/>
        </authorList>
    </citation>
    <scope>NUCLEOTIDE SEQUENCE [LARGE SCALE GENOMIC DNA]</scope>
    <source>
        <strain evidence="1 3">E6809</strain>
    </source>
</reference>
<sequence length="134" mass="15260">MEDFFRHKIVWKRIGSILRFSFDRSGSLALDSTCFAVGNHIKYLVAILNSKFGKYLMKESPKTGTGDLLISVQAIEPLLIPIPNSQDLKNIEDLMDMILNDNSISIENCEFQINQIIYSQIGLTKDEIDFIESQ</sequence>
<dbReference type="EMBL" id="MAHS01000009">
    <property type="protein sequence ID" value="OPB49371.1"/>
    <property type="molecule type" value="Genomic_DNA"/>
</dbReference>
<evidence type="ECO:0000313" key="2">
    <source>
        <dbReference type="EMBL" id="OPB49371.1"/>
    </source>
</evidence>
<evidence type="ECO:0000313" key="3">
    <source>
        <dbReference type="Proteomes" id="UP000189738"/>
    </source>
</evidence>
<reference evidence="2" key="2">
    <citation type="submission" date="2016-06" db="EMBL/GenBank/DDBJ databases">
        <authorList>
            <person name="Nicholson A.C."/>
        </authorList>
    </citation>
    <scope>NUCLEOTIDE SEQUENCE [LARGE SCALE GENOMIC DNA]</scope>
    <source>
        <strain evidence="2">E6809</strain>
    </source>
</reference>
<name>A0A494J7K4_9FLAO</name>
<evidence type="ECO:0000313" key="1">
    <source>
        <dbReference type="EMBL" id="AQX50808.1"/>
    </source>
</evidence>
<proteinExistence type="predicted"/>
<gene>
    <name evidence="1" type="ORF">AYC66_09005</name>
    <name evidence="2" type="ORF">BAY09_01140</name>
</gene>
<dbReference type="RefSeq" id="WP_061890315.1">
    <property type="nucleotide sequence ID" value="NZ_CP014805.2"/>
</dbReference>
<dbReference type="AlphaFoldDB" id="A0A494J7K4"/>
<dbReference type="EMBL" id="CP014339">
    <property type="protein sequence ID" value="AQX50808.1"/>
    <property type="molecule type" value="Genomic_DNA"/>
</dbReference>
<accession>A0A494J7K4</accession>